<protein>
    <submittedName>
        <fullName evidence="2">Oidioi.mRNA.OKI2018_I69.PAR.g11986.t1.cds</fullName>
    </submittedName>
</protein>
<feature type="compositionally biased region" description="Basic and acidic residues" evidence="1">
    <location>
        <begin position="530"/>
        <end position="551"/>
    </location>
</feature>
<evidence type="ECO:0000256" key="1">
    <source>
        <dbReference type="SAM" id="MobiDB-lite"/>
    </source>
</evidence>
<feature type="compositionally biased region" description="Basic and acidic residues" evidence="1">
    <location>
        <begin position="365"/>
        <end position="382"/>
    </location>
</feature>
<keyword evidence="3" id="KW-1185">Reference proteome</keyword>
<sequence length="551" mass="64254">MELSQELRELMSDHHRGTAENSYTYFLKRLEQITTSEEHAYLYHTMLRIMQNMMELEAYMLGRKLLIRLKSETFNGAAELQLGLTVDAKKHRTCNNKILAQPNQSVIFSFEETALVIQSFDEEKIHYNRFVIPAQNIEYYEFKRRILEIHKVEELIHALDKLASKKKDTPVLLQLSGEFDTELSFTVYGEDINYKLTLRATLKNVRWRMNMVERDEDCRVLVARKQLMLILDLARAGDVMKIEVRGPNDVHFFSKNKDKTIEITFPRKDGIRTENSRTITSFFNARVLREMTKEMDIIKFVSFRMREMNEVTIVNFMNEKFKLTTLMPSIVPPDGDIPFEEFYSKLRIYENDFDRKLADSFVASEEREQAALPETTKKEAVSSKKRKANCQQNEENSEKTTKAKHLRKQNSQRPASCRFGNLLMERVNKAKQAFYGGEIAKEEEKLSMTIERVKYQQRMQSMQVRNNGGLLYAYTASIDKQPKEVIELLAYDEGHPVHEIIVAWEKIKAMIEEVTAAIDALKKQGPNHSGEGKPKKSDSEHETIKKEPKTE</sequence>
<name>A0ABN7RYS9_OIKDI</name>
<evidence type="ECO:0000313" key="2">
    <source>
        <dbReference type="EMBL" id="CAG5088837.1"/>
    </source>
</evidence>
<reference evidence="2 3" key="1">
    <citation type="submission" date="2021-04" db="EMBL/GenBank/DDBJ databases">
        <authorList>
            <person name="Bliznina A."/>
        </authorList>
    </citation>
    <scope>NUCLEOTIDE SEQUENCE [LARGE SCALE GENOMIC DNA]</scope>
</reference>
<accession>A0ABN7RYS9</accession>
<feature type="region of interest" description="Disordered" evidence="1">
    <location>
        <begin position="522"/>
        <end position="551"/>
    </location>
</feature>
<evidence type="ECO:0000313" key="3">
    <source>
        <dbReference type="Proteomes" id="UP001158576"/>
    </source>
</evidence>
<proteinExistence type="predicted"/>
<dbReference type="Gene3D" id="3.70.10.10">
    <property type="match status" value="1"/>
</dbReference>
<organism evidence="2 3">
    <name type="scientific">Oikopleura dioica</name>
    <name type="common">Tunicate</name>
    <dbReference type="NCBI Taxonomy" id="34765"/>
    <lineage>
        <taxon>Eukaryota</taxon>
        <taxon>Metazoa</taxon>
        <taxon>Chordata</taxon>
        <taxon>Tunicata</taxon>
        <taxon>Appendicularia</taxon>
        <taxon>Copelata</taxon>
        <taxon>Oikopleuridae</taxon>
        <taxon>Oikopleura</taxon>
    </lineage>
</organism>
<feature type="region of interest" description="Disordered" evidence="1">
    <location>
        <begin position="365"/>
        <end position="413"/>
    </location>
</feature>
<gene>
    <name evidence="2" type="ORF">OKIOD_LOCUS3544</name>
</gene>
<dbReference type="Proteomes" id="UP001158576">
    <property type="component" value="Chromosome PAR"/>
</dbReference>
<dbReference type="EMBL" id="OU015568">
    <property type="protein sequence ID" value="CAG5088837.1"/>
    <property type="molecule type" value="Genomic_DNA"/>
</dbReference>